<evidence type="ECO:0000313" key="3">
    <source>
        <dbReference type="EMBL" id="GAG33689.1"/>
    </source>
</evidence>
<dbReference type="Gene3D" id="3.40.50.970">
    <property type="match status" value="1"/>
</dbReference>
<keyword evidence="1" id="KW-0479">Metal-binding</keyword>
<name>X0WRV6_9ZZZZ</name>
<dbReference type="CDD" id="cd02008">
    <property type="entry name" value="TPP_IOR_alpha"/>
    <property type="match status" value="1"/>
</dbReference>
<dbReference type="PANTHER" id="PTHR43710:SF5">
    <property type="entry name" value="INDOLEPYRUVATE FERREDOXIN OXIDOREDUCTASE ALPHA SUBUNIT"/>
    <property type="match status" value="1"/>
</dbReference>
<sequence length="243" mass="25887">LGVISSGVAYQYAKEVFPGASFLKLAMTYPLPQNLIRQFATQVERVIVIEELDPFLQENIQTMGIEVTGKEFIPRVGELNTDIIAQGGRSAGLLPETSPSPKIEITSELPRRSPLLCPGCPHTGIFFVLSSLGQRSKPPGAKGKLPREPRLIITGDIGCYTLATYPPLSAMDTTACMGASIGQALGMEKAGISRKVVAVIGDSTFLHSGITPLVNAVYNEGQITVIILDNGTTAMTGHQEHPG</sequence>
<reference evidence="3" key="1">
    <citation type="journal article" date="2014" name="Front. Microbiol.">
        <title>High frequency of phylogenetically diverse reductive dehalogenase-homologous genes in deep subseafloor sedimentary metagenomes.</title>
        <authorList>
            <person name="Kawai M."/>
            <person name="Futagami T."/>
            <person name="Toyoda A."/>
            <person name="Takaki Y."/>
            <person name="Nishi S."/>
            <person name="Hori S."/>
            <person name="Arai W."/>
            <person name="Tsubouchi T."/>
            <person name="Morono Y."/>
            <person name="Uchiyama I."/>
            <person name="Ito T."/>
            <person name="Fujiyama A."/>
            <person name="Inagaki F."/>
            <person name="Takami H."/>
        </authorList>
    </citation>
    <scope>NUCLEOTIDE SEQUENCE</scope>
    <source>
        <strain evidence="3">Expedition CK06-06</strain>
    </source>
</reference>
<dbReference type="InterPro" id="IPR009014">
    <property type="entry name" value="Transketo_C/PFOR_II"/>
</dbReference>
<dbReference type="Pfam" id="PF02775">
    <property type="entry name" value="TPP_enzyme_C"/>
    <property type="match status" value="1"/>
</dbReference>
<dbReference type="AlphaFoldDB" id="X0WRV6"/>
<dbReference type="GO" id="GO:0030976">
    <property type="term" value="F:thiamine pyrophosphate binding"/>
    <property type="evidence" value="ECO:0007669"/>
    <property type="project" value="InterPro"/>
</dbReference>
<dbReference type="GO" id="GO:0003824">
    <property type="term" value="F:catalytic activity"/>
    <property type="evidence" value="ECO:0007669"/>
    <property type="project" value="InterPro"/>
</dbReference>
<dbReference type="PANTHER" id="PTHR43710">
    <property type="entry name" value="2-HYDROXYACYL-COA LYASE"/>
    <property type="match status" value="1"/>
</dbReference>
<dbReference type="InterPro" id="IPR029061">
    <property type="entry name" value="THDP-binding"/>
</dbReference>
<dbReference type="GO" id="GO:0046872">
    <property type="term" value="F:metal ion binding"/>
    <property type="evidence" value="ECO:0007669"/>
    <property type="project" value="UniProtKB-KW"/>
</dbReference>
<dbReference type="SUPFAM" id="SSF52518">
    <property type="entry name" value="Thiamin diphosphate-binding fold (THDP-binding)"/>
    <property type="match status" value="1"/>
</dbReference>
<dbReference type="InterPro" id="IPR045025">
    <property type="entry name" value="HACL1-like"/>
</dbReference>
<accession>X0WRV6</accession>
<evidence type="ECO:0000256" key="1">
    <source>
        <dbReference type="ARBA" id="ARBA00022723"/>
    </source>
</evidence>
<comment type="caution">
    <text evidence="3">The sequence shown here is derived from an EMBL/GenBank/DDBJ whole genome shotgun (WGS) entry which is preliminary data.</text>
</comment>
<feature type="non-terminal residue" evidence="3">
    <location>
        <position position="1"/>
    </location>
</feature>
<dbReference type="SUPFAM" id="SSF52922">
    <property type="entry name" value="TK C-terminal domain-like"/>
    <property type="match status" value="1"/>
</dbReference>
<evidence type="ECO:0000259" key="2">
    <source>
        <dbReference type="Pfam" id="PF02775"/>
    </source>
</evidence>
<dbReference type="InterPro" id="IPR011766">
    <property type="entry name" value="TPP_enzyme_TPP-bd"/>
</dbReference>
<protein>
    <recommendedName>
        <fullName evidence="2">Thiamine pyrophosphate enzyme TPP-binding domain-containing protein</fullName>
    </recommendedName>
</protein>
<dbReference type="EMBL" id="BARS01048173">
    <property type="protein sequence ID" value="GAG33689.1"/>
    <property type="molecule type" value="Genomic_DNA"/>
</dbReference>
<feature type="domain" description="Thiamine pyrophosphate enzyme TPP-binding" evidence="2">
    <location>
        <begin position="156"/>
        <end position="242"/>
    </location>
</feature>
<feature type="non-terminal residue" evidence="3">
    <location>
        <position position="243"/>
    </location>
</feature>
<gene>
    <name evidence="3" type="ORF">S01H1_72257</name>
</gene>
<proteinExistence type="predicted"/>
<organism evidence="3">
    <name type="scientific">marine sediment metagenome</name>
    <dbReference type="NCBI Taxonomy" id="412755"/>
    <lineage>
        <taxon>unclassified sequences</taxon>
        <taxon>metagenomes</taxon>
        <taxon>ecological metagenomes</taxon>
    </lineage>
</organism>